<protein>
    <submittedName>
        <fullName evidence="1">Uncharacterized protein</fullName>
    </submittedName>
</protein>
<reference evidence="1" key="1">
    <citation type="journal article" date="2021" name="Proc. Natl. Acad. Sci. U.S.A.">
        <title>A Catalog of Tens of Thousands of Viruses from Human Metagenomes Reveals Hidden Associations with Chronic Diseases.</title>
        <authorList>
            <person name="Tisza M.J."/>
            <person name="Buck C.B."/>
        </authorList>
    </citation>
    <scope>NUCLEOTIDE SEQUENCE</scope>
    <source>
        <strain evidence="1">Ctu3532</strain>
    </source>
</reference>
<name>A0A8S5TIY3_9CAUD</name>
<dbReference type="EMBL" id="BK032830">
    <property type="protein sequence ID" value="DAF62951.1"/>
    <property type="molecule type" value="Genomic_DNA"/>
</dbReference>
<evidence type="ECO:0000313" key="1">
    <source>
        <dbReference type="EMBL" id="DAF62951.1"/>
    </source>
</evidence>
<sequence>MEIERAVEILDPLHRECYDSIEPVNEACRMGQNALLLRVARSPYPDADKEVLGCANCRSGEYLHNEDGWKNRFCGLCGQAIDWGDGNETV</sequence>
<accession>A0A8S5TIY3</accession>
<proteinExistence type="predicted"/>
<organism evidence="1">
    <name type="scientific">Caudovirales sp. ctu3532</name>
    <dbReference type="NCBI Taxonomy" id="2827639"/>
    <lineage>
        <taxon>Viruses</taxon>
        <taxon>Duplodnaviria</taxon>
        <taxon>Heunggongvirae</taxon>
        <taxon>Uroviricota</taxon>
        <taxon>Caudoviricetes</taxon>
    </lineage>
</organism>